<keyword evidence="1" id="KW-0472">Membrane</keyword>
<dbReference type="KEGG" id="vbl:L21SP4_02083"/>
<keyword evidence="3" id="KW-1185">Reference proteome</keyword>
<keyword evidence="1" id="KW-1133">Transmembrane helix</keyword>
<name>A0A0G3EFX1_9BACT</name>
<dbReference type="RefSeq" id="WP_160300806.1">
    <property type="nucleotide sequence ID" value="NZ_CP010904.1"/>
</dbReference>
<gene>
    <name evidence="2" type="ORF">L21SP4_02083</name>
</gene>
<evidence type="ECO:0000313" key="2">
    <source>
        <dbReference type="EMBL" id="AKJ65316.1"/>
    </source>
</evidence>
<protein>
    <submittedName>
        <fullName evidence="2">Uncharacterized protein</fullName>
    </submittedName>
</protein>
<proteinExistence type="predicted"/>
<reference evidence="3" key="1">
    <citation type="submission" date="2015-02" db="EMBL/GenBank/DDBJ databases">
        <title>Description and complete genome sequence of the first cultured representative of the subdivision 5 of the Verrucomicrobia phylum.</title>
        <authorList>
            <person name="Spring S."/>
            <person name="Bunk B."/>
            <person name="Sproer C."/>
            <person name="Klenk H.-P."/>
        </authorList>
    </citation>
    <scope>NUCLEOTIDE SEQUENCE [LARGE SCALE GENOMIC DNA]</scope>
    <source>
        <strain evidence="3">L21-Fru-AB</strain>
    </source>
</reference>
<organism evidence="2 3">
    <name type="scientific">Kiritimatiella glycovorans</name>
    <dbReference type="NCBI Taxonomy" id="1307763"/>
    <lineage>
        <taxon>Bacteria</taxon>
        <taxon>Pseudomonadati</taxon>
        <taxon>Kiritimatiellota</taxon>
        <taxon>Kiritimatiellia</taxon>
        <taxon>Kiritimatiellales</taxon>
        <taxon>Kiritimatiellaceae</taxon>
        <taxon>Kiritimatiella</taxon>
    </lineage>
</organism>
<sequence length="52" mass="5366">MRSNSRPVAPAGGDAGSGIGCAVLIILPAALFGLYWIIKSISIIARTFTDGF</sequence>
<reference evidence="2 3" key="2">
    <citation type="journal article" date="2016" name="ISME J.">
        <title>Characterization of the first cultured representative of Verrucomicrobia subdivision 5 indicates the proposal of a novel phylum.</title>
        <authorList>
            <person name="Spring S."/>
            <person name="Bunk B."/>
            <person name="Sproer C."/>
            <person name="Schumann P."/>
            <person name="Rohde M."/>
            <person name="Tindall B.J."/>
            <person name="Klenk H.P."/>
        </authorList>
    </citation>
    <scope>NUCLEOTIDE SEQUENCE [LARGE SCALE GENOMIC DNA]</scope>
    <source>
        <strain evidence="2 3">L21-Fru-AB</strain>
    </source>
</reference>
<dbReference type="AlphaFoldDB" id="A0A0G3EFX1"/>
<dbReference type="EMBL" id="CP010904">
    <property type="protein sequence ID" value="AKJ65316.1"/>
    <property type="molecule type" value="Genomic_DNA"/>
</dbReference>
<feature type="transmembrane region" description="Helical" evidence="1">
    <location>
        <begin position="15"/>
        <end position="38"/>
    </location>
</feature>
<dbReference type="Proteomes" id="UP000035268">
    <property type="component" value="Chromosome"/>
</dbReference>
<evidence type="ECO:0000256" key="1">
    <source>
        <dbReference type="SAM" id="Phobius"/>
    </source>
</evidence>
<keyword evidence="1" id="KW-0812">Transmembrane</keyword>
<accession>A0A0G3EFX1</accession>
<evidence type="ECO:0000313" key="3">
    <source>
        <dbReference type="Proteomes" id="UP000035268"/>
    </source>
</evidence>
<dbReference type="STRING" id="1307763.L21SP4_02083"/>